<keyword evidence="2" id="KW-1133">Transmembrane helix</keyword>
<feature type="transmembrane region" description="Helical" evidence="2">
    <location>
        <begin position="42"/>
        <end position="62"/>
    </location>
</feature>
<dbReference type="RefSeq" id="WP_161405673.1">
    <property type="nucleotide sequence ID" value="NZ_WTUZ01000010.1"/>
</dbReference>
<keyword evidence="2" id="KW-0812">Transmembrane</keyword>
<dbReference type="AlphaFoldDB" id="A0A6L8UVI8"/>
<keyword evidence="5" id="KW-1185">Reference proteome</keyword>
<evidence type="ECO:0000259" key="3">
    <source>
        <dbReference type="Pfam" id="PF13229"/>
    </source>
</evidence>
<evidence type="ECO:0000256" key="2">
    <source>
        <dbReference type="SAM" id="Phobius"/>
    </source>
</evidence>
<dbReference type="Proteomes" id="UP000481087">
    <property type="component" value="Unassembled WGS sequence"/>
</dbReference>
<dbReference type="InterPro" id="IPR039448">
    <property type="entry name" value="Beta_helix"/>
</dbReference>
<dbReference type="SMART" id="SM00710">
    <property type="entry name" value="PbH1"/>
    <property type="match status" value="4"/>
</dbReference>
<dbReference type="InterPro" id="IPR012334">
    <property type="entry name" value="Pectin_lyas_fold"/>
</dbReference>
<dbReference type="SUPFAM" id="SSF51126">
    <property type="entry name" value="Pectin lyase-like"/>
    <property type="match status" value="1"/>
</dbReference>
<dbReference type="Gene3D" id="2.160.20.10">
    <property type="entry name" value="Single-stranded right-handed beta-helix, Pectin lyase-like"/>
    <property type="match status" value="1"/>
</dbReference>
<comment type="caution">
    <text evidence="4">The sequence shown here is derived from an EMBL/GenBank/DDBJ whole genome shotgun (WGS) entry which is preliminary data.</text>
</comment>
<feature type="region of interest" description="Disordered" evidence="1">
    <location>
        <begin position="1"/>
        <end position="34"/>
    </location>
</feature>
<keyword evidence="2" id="KW-0472">Membrane</keyword>
<organism evidence="4 5">
    <name type="scientific">Paenibacillus silvestris</name>
    <dbReference type="NCBI Taxonomy" id="2606219"/>
    <lineage>
        <taxon>Bacteria</taxon>
        <taxon>Bacillati</taxon>
        <taxon>Bacillota</taxon>
        <taxon>Bacilli</taxon>
        <taxon>Bacillales</taxon>
        <taxon>Paenibacillaceae</taxon>
        <taxon>Paenibacillus</taxon>
    </lineage>
</organism>
<protein>
    <recommendedName>
        <fullName evidence="3">Right handed beta helix domain-containing protein</fullName>
    </recommendedName>
</protein>
<evidence type="ECO:0000313" key="5">
    <source>
        <dbReference type="Proteomes" id="UP000481087"/>
    </source>
</evidence>
<name>A0A6L8UVI8_9BACL</name>
<dbReference type="InterPro" id="IPR006626">
    <property type="entry name" value="PbH1"/>
</dbReference>
<gene>
    <name evidence="4" type="ORF">GQF01_04480</name>
</gene>
<sequence length="667" mass="72163">MSKPSYQSNEMEEAAISADTEATTGTEEKEGQKEPLLSRRKLLATLGIGGVAAVSGGLWGIAGKSTAFASDQTVTSSVYGVGVAIRKRRAELLEILDMNFSVAVKLEELRVELEPDPALAYYVTNEMQEGFFRYDPNDSTSVDNTGTVLVSTNGKRFKRIYGDTLIASWFGTKADGVTNDTLALQTALNAASGHKLFIPKQRVGFYLTGQLFIPSQIAIEFEPGTIIQAVDTLSRVGPVYERLIRIKTVKDVYINGNGSTLRMNKAAYTTGEQAHIFDISGSENVVLENINANDSGGDGFYIGYFESTVAFCRNIVLRNCRADNNRRQGLSVISVDGLTVENCRFSNTKGTAPQSGVDIEPNGQLDLLKNIRFIQCVADGNTGRGFLVTLLKPTAASEPIDIVFDKCKTKGNSFGYSMNYGGDAAKAVQGEIKLIDCIAESEQYGGFSDLSFSADSAKRSYIRCRAINCNTVNQPEDPYGYGSSFILTTVPSQVRTVIGNAVYTECESVDTRQVPLIKRGFSLKKNNAELLRNVAYINCNVKGGGQKLYSIAPTAEDLYAAKQPLPIQAYSSSGSVTFDYIGFKITNAGSSGEVNLTLPTAKASVTYTFFVEAPYRFNLQTQPGKSILTPNGGKSSIGTDVQGNSIVLLGRSDGQWEIVSMVGDWLL</sequence>
<evidence type="ECO:0000256" key="1">
    <source>
        <dbReference type="SAM" id="MobiDB-lite"/>
    </source>
</evidence>
<dbReference type="InterPro" id="IPR011050">
    <property type="entry name" value="Pectin_lyase_fold/virulence"/>
</dbReference>
<dbReference type="InterPro" id="IPR006311">
    <property type="entry name" value="TAT_signal"/>
</dbReference>
<reference evidence="4 5" key="1">
    <citation type="submission" date="2019-12" db="EMBL/GenBank/DDBJ databases">
        <title>Paenibacillus sp. nov. sp. isolated from soil.</title>
        <authorList>
            <person name="Kim J."/>
            <person name="Jeong S.E."/>
            <person name="Jung H.S."/>
            <person name="Jeon C.O."/>
        </authorList>
    </citation>
    <scope>NUCLEOTIDE SEQUENCE [LARGE SCALE GENOMIC DNA]</scope>
    <source>
        <strain evidence="4 5">5J-6</strain>
    </source>
</reference>
<feature type="domain" description="Right handed beta helix" evidence="3">
    <location>
        <begin position="252"/>
        <end position="389"/>
    </location>
</feature>
<dbReference type="Pfam" id="PF13229">
    <property type="entry name" value="Beta_helix"/>
    <property type="match status" value="1"/>
</dbReference>
<dbReference type="PROSITE" id="PS51318">
    <property type="entry name" value="TAT"/>
    <property type="match status" value="1"/>
</dbReference>
<accession>A0A6L8UVI8</accession>
<proteinExistence type="predicted"/>
<dbReference type="EMBL" id="WTUZ01000010">
    <property type="protein sequence ID" value="MZQ81382.1"/>
    <property type="molecule type" value="Genomic_DNA"/>
</dbReference>
<evidence type="ECO:0000313" key="4">
    <source>
        <dbReference type="EMBL" id="MZQ81382.1"/>
    </source>
</evidence>